<feature type="region of interest" description="Disordered" evidence="4">
    <location>
        <begin position="162"/>
        <end position="238"/>
    </location>
</feature>
<proteinExistence type="inferred from homology"/>
<dbReference type="InterPro" id="IPR042266">
    <property type="entry name" value="PPPDE_sf"/>
</dbReference>
<dbReference type="Pfam" id="PF05903">
    <property type="entry name" value="Peptidase_C97"/>
    <property type="match status" value="1"/>
</dbReference>
<dbReference type="AlphaFoldDB" id="A0A7S3NPU6"/>
<evidence type="ECO:0000256" key="4">
    <source>
        <dbReference type="SAM" id="MobiDB-lite"/>
    </source>
</evidence>
<dbReference type="GO" id="GO:0016579">
    <property type="term" value="P:protein deubiquitination"/>
    <property type="evidence" value="ECO:0007669"/>
    <property type="project" value="TreeGrafter"/>
</dbReference>
<reference evidence="6" key="1">
    <citation type="submission" date="2021-01" db="EMBL/GenBank/DDBJ databases">
        <authorList>
            <person name="Corre E."/>
            <person name="Pelletier E."/>
            <person name="Niang G."/>
            <person name="Scheremetjew M."/>
            <person name="Finn R."/>
            <person name="Kale V."/>
            <person name="Holt S."/>
            <person name="Cochrane G."/>
            <person name="Meng A."/>
            <person name="Brown T."/>
            <person name="Cohen L."/>
        </authorList>
    </citation>
    <scope>NUCLEOTIDE SEQUENCE</scope>
    <source>
        <strain evidence="6">CCMP1510</strain>
    </source>
</reference>
<dbReference type="PANTHER" id="PTHR12378:SF80">
    <property type="entry name" value="IP06716P-RELATED"/>
    <property type="match status" value="1"/>
</dbReference>
<evidence type="ECO:0000259" key="5">
    <source>
        <dbReference type="PROSITE" id="PS51858"/>
    </source>
</evidence>
<dbReference type="Gene3D" id="3.90.1720.30">
    <property type="entry name" value="PPPDE domains"/>
    <property type="match status" value="1"/>
</dbReference>
<dbReference type="GO" id="GO:0101005">
    <property type="term" value="F:deubiquitinase activity"/>
    <property type="evidence" value="ECO:0007669"/>
    <property type="project" value="TreeGrafter"/>
</dbReference>
<protein>
    <recommendedName>
        <fullName evidence="5">PPPDE domain-containing protein</fullName>
    </recommendedName>
</protein>
<evidence type="ECO:0000256" key="2">
    <source>
        <dbReference type="ARBA" id="ARBA00022670"/>
    </source>
</evidence>
<dbReference type="PROSITE" id="PS51858">
    <property type="entry name" value="PPPDE"/>
    <property type="match status" value="1"/>
</dbReference>
<keyword evidence="3" id="KW-0378">Hydrolase</keyword>
<keyword evidence="2" id="KW-0645">Protease</keyword>
<dbReference type="GO" id="GO:0006508">
    <property type="term" value="P:proteolysis"/>
    <property type="evidence" value="ECO:0007669"/>
    <property type="project" value="UniProtKB-KW"/>
</dbReference>
<dbReference type="EMBL" id="HBIJ01022990">
    <property type="protein sequence ID" value="CAE0374282.1"/>
    <property type="molecule type" value="Transcribed_RNA"/>
</dbReference>
<dbReference type="InterPro" id="IPR008580">
    <property type="entry name" value="PPPDE_dom"/>
</dbReference>
<feature type="compositionally biased region" description="Low complexity" evidence="4">
    <location>
        <begin position="164"/>
        <end position="180"/>
    </location>
</feature>
<feature type="compositionally biased region" description="Low complexity" evidence="4">
    <location>
        <begin position="228"/>
        <end position="238"/>
    </location>
</feature>
<evidence type="ECO:0000256" key="1">
    <source>
        <dbReference type="ARBA" id="ARBA00008140"/>
    </source>
</evidence>
<organism evidence="6">
    <name type="scientific">Aureoumbra lagunensis</name>
    <dbReference type="NCBI Taxonomy" id="44058"/>
    <lineage>
        <taxon>Eukaryota</taxon>
        <taxon>Sar</taxon>
        <taxon>Stramenopiles</taxon>
        <taxon>Ochrophyta</taxon>
        <taxon>Pelagophyceae</taxon>
        <taxon>Pelagomonadales</taxon>
        <taxon>Aureoumbra</taxon>
    </lineage>
</organism>
<feature type="domain" description="PPPDE" evidence="5">
    <location>
        <begin position="24"/>
        <end position="167"/>
    </location>
</feature>
<name>A0A7S3NPU6_9STRA</name>
<dbReference type="PANTHER" id="PTHR12378">
    <property type="entry name" value="DESUMOYLATING ISOPEPTIDASE"/>
    <property type="match status" value="1"/>
</dbReference>
<accession>A0A7S3NPU6</accession>
<dbReference type="SMART" id="SM01179">
    <property type="entry name" value="DUF862"/>
    <property type="match status" value="1"/>
</dbReference>
<evidence type="ECO:0000256" key="3">
    <source>
        <dbReference type="ARBA" id="ARBA00022801"/>
    </source>
</evidence>
<comment type="similarity">
    <text evidence="1">Belongs to the DeSI family.</text>
</comment>
<evidence type="ECO:0000313" key="6">
    <source>
        <dbReference type="EMBL" id="CAE0374282.1"/>
    </source>
</evidence>
<sequence>MNTKGDELSTPSKGELSPSRESHLVVTLNIYDFIKHESMSGSVMAFLGFGIHHSGLQIEDTEYTFNNSGIIRMQRLRMPFCRLNDSINLGKFWGTNQELENILSELESEFSPGSYNVLHKNCNHFVDALSTRLIGISIPNWVNRSANVACMMGLTTKTVRRNMSSTSLSSTTISFSHSPSRTAPSSLSVSKPKPHSRVSSGTHRQENIRKSSPSMSRGGDDTDHHSNHSSSSNSLFNF</sequence>
<gene>
    <name evidence="6" type="ORF">ALAG00032_LOCUS15085</name>
</gene>